<feature type="transmembrane region" description="Helical" evidence="2">
    <location>
        <begin position="129"/>
        <end position="157"/>
    </location>
</feature>
<keyword evidence="2" id="KW-0812">Transmembrane</keyword>
<feature type="chain" id="PRO_5032683236" evidence="3">
    <location>
        <begin position="26"/>
        <end position="208"/>
    </location>
</feature>
<feature type="signal peptide" evidence="3">
    <location>
        <begin position="1"/>
        <end position="25"/>
    </location>
</feature>
<dbReference type="PANTHER" id="PTHR35107:SF2">
    <property type="entry name" value="EXPRESSED PROTEIN"/>
    <property type="match status" value="1"/>
</dbReference>
<gene>
    <name evidence="4" type="ORF">Taro_040166</name>
</gene>
<protein>
    <submittedName>
        <fullName evidence="4">Uncharacterized protein</fullName>
    </submittedName>
</protein>
<proteinExistence type="predicted"/>
<feature type="region of interest" description="Disordered" evidence="1">
    <location>
        <begin position="182"/>
        <end position="208"/>
    </location>
</feature>
<dbReference type="OrthoDB" id="769005at2759"/>
<evidence type="ECO:0000256" key="2">
    <source>
        <dbReference type="SAM" id="Phobius"/>
    </source>
</evidence>
<name>A0A843WTN7_COLES</name>
<keyword evidence="2" id="KW-0472">Membrane</keyword>
<keyword evidence="2" id="KW-1133">Transmembrane helix</keyword>
<dbReference type="EMBL" id="NMUH01003847">
    <property type="protein sequence ID" value="MQM07324.1"/>
    <property type="molecule type" value="Genomic_DNA"/>
</dbReference>
<keyword evidence="5" id="KW-1185">Reference proteome</keyword>
<sequence length="208" mass="22003">MASRLAPAALLLAALALLAVGGAAARPCKTLFVSYIFSSDASEGAALEVSQISAAGDQTPPRFFAIYRMIPLRFYRHRSYSISSAAATEPLAATLRLPAGIERPSLPRPIVRAEPSFGVSSLRERARDILVVVAGLLFGVGCAAVTSAAVYLAWYLVNNRYEVCGSEGYEYIDDEDDAVKSPKKMGYSDLPAMPASPVSPLKEGSGGN</sequence>
<dbReference type="Proteomes" id="UP000652761">
    <property type="component" value="Unassembled WGS sequence"/>
</dbReference>
<dbReference type="PANTHER" id="PTHR35107">
    <property type="entry name" value="EXPRESSED PROTEIN"/>
    <property type="match status" value="1"/>
</dbReference>
<evidence type="ECO:0000313" key="4">
    <source>
        <dbReference type="EMBL" id="MQM07324.1"/>
    </source>
</evidence>
<evidence type="ECO:0000313" key="5">
    <source>
        <dbReference type="Proteomes" id="UP000652761"/>
    </source>
</evidence>
<dbReference type="AlphaFoldDB" id="A0A843WTN7"/>
<evidence type="ECO:0000256" key="3">
    <source>
        <dbReference type="SAM" id="SignalP"/>
    </source>
</evidence>
<evidence type="ECO:0000256" key="1">
    <source>
        <dbReference type="SAM" id="MobiDB-lite"/>
    </source>
</evidence>
<reference evidence="4" key="1">
    <citation type="submission" date="2017-07" db="EMBL/GenBank/DDBJ databases">
        <title>Taro Niue Genome Assembly and Annotation.</title>
        <authorList>
            <person name="Atibalentja N."/>
            <person name="Keating K."/>
            <person name="Fields C.J."/>
        </authorList>
    </citation>
    <scope>NUCLEOTIDE SEQUENCE</scope>
    <source>
        <strain evidence="4">Niue_2</strain>
        <tissue evidence="4">Leaf</tissue>
    </source>
</reference>
<comment type="caution">
    <text evidence="4">The sequence shown here is derived from an EMBL/GenBank/DDBJ whole genome shotgun (WGS) entry which is preliminary data.</text>
</comment>
<accession>A0A843WTN7</accession>
<keyword evidence="3" id="KW-0732">Signal</keyword>
<organism evidence="4 5">
    <name type="scientific">Colocasia esculenta</name>
    <name type="common">Wild taro</name>
    <name type="synonym">Arum esculentum</name>
    <dbReference type="NCBI Taxonomy" id="4460"/>
    <lineage>
        <taxon>Eukaryota</taxon>
        <taxon>Viridiplantae</taxon>
        <taxon>Streptophyta</taxon>
        <taxon>Embryophyta</taxon>
        <taxon>Tracheophyta</taxon>
        <taxon>Spermatophyta</taxon>
        <taxon>Magnoliopsida</taxon>
        <taxon>Liliopsida</taxon>
        <taxon>Araceae</taxon>
        <taxon>Aroideae</taxon>
        <taxon>Colocasieae</taxon>
        <taxon>Colocasia</taxon>
    </lineage>
</organism>